<gene>
    <name evidence="2" type="ORF">A4U43_C04F24320</name>
</gene>
<protein>
    <submittedName>
        <fullName evidence="2">Uncharacterized protein</fullName>
    </submittedName>
</protein>
<feature type="region of interest" description="Disordered" evidence="1">
    <location>
        <begin position="140"/>
        <end position="162"/>
    </location>
</feature>
<organism evidence="2 3">
    <name type="scientific">Asparagus officinalis</name>
    <name type="common">Garden asparagus</name>
    <dbReference type="NCBI Taxonomy" id="4686"/>
    <lineage>
        <taxon>Eukaryota</taxon>
        <taxon>Viridiplantae</taxon>
        <taxon>Streptophyta</taxon>
        <taxon>Embryophyta</taxon>
        <taxon>Tracheophyta</taxon>
        <taxon>Spermatophyta</taxon>
        <taxon>Magnoliopsida</taxon>
        <taxon>Liliopsida</taxon>
        <taxon>Asparagales</taxon>
        <taxon>Asparagaceae</taxon>
        <taxon>Asparagoideae</taxon>
        <taxon>Asparagus</taxon>
    </lineage>
</organism>
<dbReference type="EMBL" id="CM007384">
    <property type="protein sequence ID" value="ONK72876.1"/>
    <property type="molecule type" value="Genomic_DNA"/>
</dbReference>
<accession>A0A5P1F3A8</accession>
<sequence length="162" mass="17280">MTEAGKVHQRERREIDAEIERAVAFVGQVRAGRERGARPTGCVVRLGRAETGLDGAIGRTVRHKGGALRAVRRVLAAKGPSAHGLWRRGSEQGFCTGAERASSRHAARSARNGGRLSCRRTEADERLDWGAAWSGGKTVSSAEQAADEADAELRGRGALPCV</sequence>
<name>A0A5P1F3A8_ASPOF</name>
<dbReference type="Proteomes" id="UP000243459">
    <property type="component" value="Chromosome 4"/>
</dbReference>
<proteinExistence type="predicted"/>
<evidence type="ECO:0000256" key="1">
    <source>
        <dbReference type="SAM" id="MobiDB-lite"/>
    </source>
</evidence>
<evidence type="ECO:0000313" key="3">
    <source>
        <dbReference type="Proteomes" id="UP000243459"/>
    </source>
</evidence>
<evidence type="ECO:0000313" key="2">
    <source>
        <dbReference type="EMBL" id="ONK72876.1"/>
    </source>
</evidence>
<keyword evidence="3" id="KW-1185">Reference proteome</keyword>
<reference evidence="3" key="1">
    <citation type="journal article" date="2017" name="Nat. Commun.">
        <title>The asparagus genome sheds light on the origin and evolution of a young Y chromosome.</title>
        <authorList>
            <person name="Harkess A."/>
            <person name="Zhou J."/>
            <person name="Xu C."/>
            <person name="Bowers J.E."/>
            <person name="Van der Hulst R."/>
            <person name="Ayyampalayam S."/>
            <person name="Mercati F."/>
            <person name="Riccardi P."/>
            <person name="McKain M.R."/>
            <person name="Kakrana A."/>
            <person name="Tang H."/>
            <person name="Ray J."/>
            <person name="Groenendijk J."/>
            <person name="Arikit S."/>
            <person name="Mathioni S.M."/>
            <person name="Nakano M."/>
            <person name="Shan H."/>
            <person name="Telgmann-Rauber A."/>
            <person name="Kanno A."/>
            <person name="Yue Z."/>
            <person name="Chen H."/>
            <person name="Li W."/>
            <person name="Chen Y."/>
            <person name="Xu X."/>
            <person name="Zhang Y."/>
            <person name="Luo S."/>
            <person name="Chen H."/>
            <person name="Gao J."/>
            <person name="Mao Z."/>
            <person name="Pires J.C."/>
            <person name="Luo M."/>
            <person name="Kudrna D."/>
            <person name="Wing R.A."/>
            <person name="Meyers B.C."/>
            <person name="Yi K."/>
            <person name="Kong H."/>
            <person name="Lavrijsen P."/>
            <person name="Sunseri F."/>
            <person name="Falavigna A."/>
            <person name="Ye Y."/>
            <person name="Leebens-Mack J.H."/>
            <person name="Chen G."/>
        </authorList>
    </citation>
    <scope>NUCLEOTIDE SEQUENCE [LARGE SCALE GENOMIC DNA]</scope>
    <source>
        <strain evidence="3">cv. DH0086</strain>
    </source>
</reference>
<dbReference type="Gramene" id="ONK72876">
    <property type="protein sequence ID" value="ONK72876"/>
    <property type="gene ID" value="A4U43_C04F24320"/>
</dbReference>
<dbReference type="AlphaFoldDB" id="A0A5P1F3A8"/>